<keyword evidence="2" id="KW-1185">Reference proteome</keyword>
<evidence type="ECO:0000313" key="2">
    <source>
        <dbReference type="Proteomes" id="UP000285060"/>
    </source>
</evidence>
<comment type="caution">
    <text evidence="1">The sequence shown here is derived from an EMBL/GenBank/DDBJ whole genome shotgun (WGS) entry which is preliminary data.</text>
</comment>
<sequence>MATKQADKFLTLLSEKLKQLTDIALTQDELNDKLGTAIATLPNGALKATLQRNLDVYSKRLGRLLEASLQHRTKATSEKLLCEADYDILLSQNNTTKLVEQLSVPPSVFANFVAEGPASSDDPIKIVDAVVQLANTATQELATNGFTSVYPAKQDPHAAIAFYASNISTLVRSWMGAVRTNESFDVFKSRQLQLALSELLKVIEFCQLQDVYGDFGASASDTSFSFYLPNDATSSTSPHVTSALAHLYASYVVLTVFYPSRTPLPAADHSDDDDLFEDIPPVKSDPVSVASQCVVELLVTSDRFDSSWLVDVLLAANQLPRPTIAAGDSNTLLMQFNRVVLKALRRLTFQPNMSPVEFVRGVLFVRQAKALLRRTRQANAPQLTSIITRLTSLAIPFKLIDWMTLVARGTPMMSIRVQHAYYDGS</sequence>
<reference evidence="1 2" key="1">
    <citation type="submission" date="2018-08" db="EMBL/GenBank/DDBJ databases">
        <title>Aphanomyces genome sequencing and annotation.</title>
        <authorList>
            <person name="Minardi D."/>
            <person name="Oidtmann B."/>
            <person name="Van Der Giezen M."/>
            <person name="Studholme D.J."/>
        </authorList>
    </citation>
    <scope>NUCLEOTIDE SEQUENCE [LARGE SCALE GENOMIC DNA]</scope>
    <source>
        <strain evidence="1 2">NJM0002</strain>
    </source>
</reference>
<evidence type="ECO:0000313" key="1">
    <source>
        <dbReference type="EMBL" id="RHY35164.1"/>
    </source>
</evidence>
<organism evidence="1 2">
    <name type="scientific">Aphanomyces invadans</name>
    <dbReference type="NCBI Taxonomy" id="157072"/>
    <lineage>
        <taxon>Eukaryota</taxon>
        <taxon>Sar</taxon>
        <taxon>Stramenopiles</taxon>
        <taxon>Oomycota</taxon>
        <taxon>Saprolegniomycetes</taxon>
        <taxon>Saprolegniales</taxon>
        <taxon>Verrucalvaceae</taxon>
        <taxon>Aphanomyces</taxon>
    </lineage>
</organism>
<gene>
    <name evidence="1" type="ORF">DYB32_000335</name>
</gene>
<dbReference type="Proteomes" id="UP000285060">
    <property type="component" value="Unassembled WGS sequence"/>
</dbReference>
<name>A0A3R7AG99_9STRA</name>
<accession>A0A3R7AG99</accession>
<dbReference type="EMBL" id="QUSY01000007">
    <property type="protein sequence ID" value="RHY35164.1"/>
    <property type="molecule type" value="Genomic_DNA"/>
</dbReference>
<proteinExistence type="predicted"/>
<protein>
    <submittedName>
        <fullName evidence="1">Uncharacterized protein</fullName>
    </submittedName>
</protein>
<dbReference type="AlphaFoldDB" id="A0A3R7AG99"/>